<comment type="caution">
    <text evidence="3">The sequence shown here is derived from an EMBL/GenBank/DDBJ whole genome shotgun (WGS) entry which is preliminary data.</text>
</comment>
<accession>A0A927YRX6</accession>
<reference evidence="3" key="1">
    <citation type="submission" date="2019-04" db="EMBL/GenBank/DDBJ databases">
        <title>Evolution of Biomass-Degrading Anaerobic Consortia Revealed by Metagenomics.</title>
        <authorList>
            <person name="Peng X."/>
        </authorList>
    </citation>
    <scope>NUCLEOTIDE SEQUENCE</scope>
    <source>
        <strain evidence="3">SIG311</strain>
    </source>
</reference>
<dbReference type="GO" id="GO:0006412">
    <property type="term" value="P:translation"/>
    <property type="evidence" value="ECO:0007669"/>
    <property type="project" value="InterPro"/>
</dbReference>
<organism evidence="3 4">
    <name type="scientific">Pseudobutyrivibrio ruminis</name>
    <dbReference type="NCBI Taxonomy" id="46206"/>
    <lineage>
        <taxon>Bacteria</taxon>
        <taxon>Bacillati</taxon>
        <taxon>Bacillota</taxon>
        <taxon>Clostridia</taxon>
        <taxon>Lachnospirales</taxon>
        <taxon>Lachnospiraceae</taxon>
        <taxon>Pseudobutyrivibrio</taxon>
    </lineage>
</organism>
<dbReference type="SUPFAM" id="SSF57829">
    <property type="entry name" value="Zn-binding ribosomal proteins"/>
    <property type="match status" value="1"/>
</dbReference>
<dbReference type="InterPro" id="IPR026870">
    <property type="entry name" value="Zinc_ribbon_dom"/>
</dbReference>
<dbReference type="AlphaFoldDB" id="A0A927YRX6"/>
<dbReference type="Gene3D" id="4.10.1060.50">
    <property type="match status" value="1"/>
</dbReference>
<evidence type="ECO:0000313" key="4">
    <source>
        <dbReference type="Proteomes" id="UP000766246"/>
    </source>
</evidence>
<proteinExistence type="predicted"/>
<gene>
    <name evidence="3" type="ORF">E7272_14205</name>
</gene>
<evidence type="ECO:0000256" key="1">
    <source>
        <dbReference type="SAM" id="Phobius"/>
    </source>
</evidence>
<dbReference type="Pfam" id="PF13240">
    <property type="entry name" value="Zn_Ribbon_1"/>
    <property type="match status" value="1"/>
</dbReference>
<keyword evidence="1" id="KW-0472">Membrane</keyword>
<dbReference type="InterPro" id="IPR011332">
    <property type="entry name" value="Ribosomal_zn-bd"/>
</dbReference>
<feature type="domain" description="Zinc-ribbon" evidence="2">
    <location>
        <begin position="204"/>
        <end position="226"/>
    </location>
</feature>
<evidence type="ECO:0000313" key="3">
    <source>
        <dbReference type="EMBL" id="MBE5920973.1"/>
    </source>
</evidence>
<protein>
    <submittedName>
        <fullName evidence="3">Zinc ribbon domain-containing protein</fullName>
    </submittedName>
</protein>
<dbReference type="InterPro" id="IPR038587">
    <property type="entry name" value="Ribosomal_eL40_sf"/>
</dbReference>
<dbReference type="Proteomes" id="UP000766246">
    <property type="component" value="Unassembled WGS sequence"/>
</dbReference>
<evidence type="ECO:0000259" key="2">
    <source>
        <dbReference type="Pfam" id="PF13240"/>
    </source>
</evidence>
<dbReference type="EMBL" id="SVER01000067">
    <property type="protein sequence ID" value="MBE5920973.1"/>
    <property type="molecule type" value="Genomic_DNA"/>
</dbReference>
<keyword evidence="1" id="KW-0812">Transmembrane</keyword>
<name>A0A927YRX6_9FIRM</name>
<keyword evidence="1" id="KW-1133">Transmembrane helix</keyword>
<feature type="transmembrane region" description="Helical" evidence="1">
    <location>
        <begin position="27"/>
        <end position="47"/>
    </location>
</feature>
<sequence>MLYLICFLIFLGCHILREIMLYTFGIAPSAILVTFGAFALCGAYAKYYHLNKPEKKIIKNTKDFYDNYRIAGVSHEQFAILVKQYSEVLSIKNDDILNNDNLIDFEDIIQIIMQYNLTNELFEKLKENHQNYCSDGDRVIKLVTVTRKVLQLPDTPKGEANSTASQSFTEAMHNEQTVSDIIHNKEAAPVKGEMLKENNEEKLFCRKCGAKLRFDSVFCDKCGTKVINLN</sequence>